<sequence length="39" mass="4337">GESTKTGKEAMHLLEKTRVHNKDLTLGICVTNQDIIITK</sequence>
<feature type="non-terminal residue" evidence="1">
    <location>
        <position position="1"/>
    </location>
</feature>
<proteinExistence type="predicted"/>
<protein>
    <submittedName>
        <fullName evidence="1">Uncharacterized protein</fullName>
    </submittedName>
</protein>
<reference evidence="1" key="1">
    <citation type="journal article" date="2014" name="Front. Microbiol.">
        <title>High frequency of phylogenetically diverse reductive dehalogenase-homologous genes in deep subseafloor sedimentary metagenomes.</title>
        <authorList>
            <person name="Kawai M."/>
            <person name="Futagami T."/>
            <person name="Toyoda A."/>
            <person name="Takaki Y."/>
            <person name="Nishi S."/>
            <person name="Hori S."/>
            <person name="Arai W."/>
            <person name="Tsubouchi T."/>
            <person name="Morono Y."/>
            <person name="Uchiyama I."/>
            <person name="Ito T."/>
            <person name="Fujiyama A."/>
            <person name="Inagaki F."/>
            <person name="Takami H."/>
        </authorList>
    </citation>
    <scope>NUCLEOTIDE SEQUENCE</scope>
    <source>
        <strain evidence="1">Expedition CK06-06</strain>
    </source>
</reference>
<comment type="caution">
    <text evidence="1">The sequence shown here is derived from an EMBL/GenBank/DDBJ whole genome shotgun (WGS) entry which is preliminary data.</text>
</comment>
<dbReference type="AlphaFoldDB" id="X1CLM4"/>
<accession>X1CLM4</accession>
<evidence type="ECO:0000313" key="1">
    <source>
        <dbReference type="EMBL" id="GAH08647.1"/>
    </source>
</evidence>
<gene>
    <name evidence="1" type="ORF">S01H4_51891</name>
</gene>
<organism evidence="1">
    <name type="scientific">marine sediment metagenome</name>
    <dbReference type="NCBI Taxonomy" id="412755"/>
    <lineage>
        <taxon>unclassified sequences</taxon>
        <taxon>metagenomes</taxon>
        <taxon>ecological metagenomes</taxon>
    </lineage>
</organism>
<name>X1CLM4_9ZZZZ</name>
<dbReference type="EMBL" id="BART01029599">
    <property type="protein sequence ID" value="GAH08647.1"/>
    <property type="molecule type" value="Genomic_DNA"/>
</dbReference>